<feature type="compositionally biased region" description="Polar residues" evidence="1">
    <location>
        <begin position="1"/>
        <end position="11"/>
    </location>
</feature>
<comment type="caution">
    <text evidence="2">The sequence shown here is derived from an EMBL/GenBank/DDBJ whole genome shotgun (WGS) entry which is preliminary data.</text>
</comment>
<evidence type="ECO:0000256" key="1">
    <source>
        <dbReference type="SAM" id="MobiDB-lite"/>
    </source>
</evidence>
<accession>A0ABD1RTW1</accession>
<evidence type="ECO:0000313" key="2">
    <source>
        <dbReference type="EMBL" id="KAL2491596.1"/>
    </source>
</evidence>
<gene>
    <name evidence="2" type="ORF">Adt_27224</name>
</gene>
<protein>
    <submittedName>
        <fullName evidence="2">Uncharacterized protein</fullName>
    </submittedName>
</protein>
<dbReference type="AlphaFoldDB" id="A0ABD1RTW1"/>
<dbReference type="Proteomes" id="UP001604336">
    <property type="component" value="Unassembled WGS sequence"/>
</dbReference>
<sequence length="116" mass="12916">MSSQTDSQNSLAKVEIDIQEPDFPSQTSSSSAEVISLNVLPTLGIGPSGEVLIREDLDQVRSSRSIRKTNLHLIDEPISEGANQDGGKKERERVGVVMRLYFRLARFLYPLRQTNS</sequence>
<proteinExistence type="predicted"/>
<keyword evidence="3" id="KW-1185">Reference proteome</keyword>
<feature type="region of interest" description="Disordered" evidence="1">
    <location>
        <begin position="1"/>
        <end position="30"/>
    </location>
</feature>
<evidence type="ECO:0000313" key="3">
    <source>
        <dbReference type="Proteomes" id="UP001604336"/>
    </source>
</evidence>
<dbReference type="EMBL" id="JBFOLK010000008">
    <property type="protein sequence ID" value="KAL2491596.1"/>
    <property type="molecule type" value="Genomic_DNA"/>
</dbReference>
<organism evidence="2 3">
    <name type="scientific">Abeliophyllum distichum</name>
    <dbReference type="NCBI Taxonomy" id="126358"/>
    <lineage>
        <taxon>Eukaryota</taxon>
        <taxon>Viridiplantae</taxon>
        <taxon>Streptophyta</taxon>
        <taxon>Embryophyta</taxon>
        <taxon>Tracheophyta</taxon>
        <taxon>Spermatophyta</taxon>
        <taxon>Magnoliopsida</taxon>
        <taxon>eudicotyledons</taxon>
        <taxon>Gunneridae</taxon>
        <taxon>Pentapetalae</taxon>
        <taxon>asterids</taxon>
        <taxon>lamiids</taxon>
        <taxon>Lamiales</taxon>
        <taxon>Oleaceae</taxon>
        <taxon>Forsythieae</taxon>
        <taxon>Abeliophyllum</taxon>
    </lineage>
</organism>
<name>A0ABD1RTW1_9LAMI</name>
<reference evidence="3" key="1">
    <citation type="submission" date="2024-07" db="EMBL/GenBank/DDBJ databases">
        <title>Two chromosome-level genome assemblies of Korean endemic species Abeliophyllum distichum and Forsythia ovata (Oleaceae).</title>
        <authorList>
            <person name="Jang H."/>
        </authorList>
    </citation>
    <scope>NUCLEOTIDE SEQUENCE [LARGE SCALE GENOMIC DNA]</scope>
</reference>